<evidence type="ECO:0000256" key="2">
    <source>
        <dbReference type="SAM" id="Phobius"/>
    </source>
</evidence>
<protein>
    <submittedName>
        <fullName evidence="3">Uncharacterized protein</fullName>
    </submittedName>
</protein>
<sequence>MKEQLTSQILSLLSLILIPFIPNSTLRYIALVLVFISLAMYLVYHNTPTRQVDRLDAAAKEVNTLFEAATAECVADPRIVYEAGLKLTGYDPRIGTGVLADSFIFRLNYAVSTLHSRTLSMQYMSWKGYAYRLRAIASSIEECRRELEELRSSILVSYKLEGDLELTSQIQLALECARQQRYQEDIDRRTATLDSAFPGGRTGPSQHRRTRLPTNDQLYLSLSASLLLPPPATTNQTDLIQMEKNSEQTRTALQFSSALGCKSPRETHILSGFDGHDETMSSGRSGARAQSKQALPYPNPYACLDEVAKITWRNFRNKCAPWRQLEELRSLVLISREMRKTQLRQRYQGEIHRRTATLDSAFPGAVFEVYSGKPPTASTDEGTQCMSFRTGSVPYEWDLDQSMGPAVQLSAGVQIPTGKYRPPRLERFRRPRRNNVEREIRRHKEQSKQLRLFTCRTRASSKENKQTVGFRERFEDLDGDDANKVRCRLLSHAGRYEIREEGRAVLRTAWADRRSKGMIGRRRRRELGCAGGLGRFVALAGAPGEGGKGANRTGKRKRLPGPNPAARESLRAPLPRRGNPPRPVLGEVDLTSLAYAYPNLTGSPRNTFATSCLRAHPDCMRAALQAVKTSGICSSSLPKELEIIMNDAVAAACPTHMLAVYNDAPLGFGQKRHISLFPMHDLVLRAHCARLLTLPFSQPSKSFPSTTIPVVLSASRHLKRSRCCTPCHTPRLPRVPLRIRVGPAPDRDAREQNHGLWRNACTLGVVDPQLYDVIEASWEHTISAMQACS</sequence>
<keyword evidence="2" id="KW-1133">Transmembrane helix</keyword>
<comment type="caution">
    <text evidence="3">The sequence shown here is derived from an EMBL/GenBank/DDBJ whole genome shotgun (WGS) entry which is preliminary data.</text>
</comment>
<keyword evidence="2" id="KW-0812">Transmembrane</keyword>
<accession>A0AAD6ZKS4</accession>
<name>A0AAD6ZKS4_9AGAR</name>
<keyword evidence="2" id="KW-0472">Membrane</keyword>
<feature type="region of interest" description="Disordered" evidence="1">
    <location>
        <begin position="542"/>
        <end position="583"/>
    </location>
</feature>
<evidence type="ECO:0000313" key="4">
    <source>
        <dbReference type="Proteomes" id="UP001218218"/>
    </source>
</evidence>
<evidence type="ECO:0000256" key="1">
    <source>
        <dbReference type="SAM" id="MobiDB-lite"/>
    </source>
</evidence>
<dbReference type="Proteomes" id="UP001218218">
    <property type="component" value="Unassembled WGS sequence"/>
</dbReference>
<feature type="transmembrane region" description="Helical" evidence="2">
    <location>
        <begin position="5"/>
        <end position="22"/>
    </location>
</feature>
<dbReference type="AlphaFoldDB" id="A0AAD6ZKS4"/>
<dbReference type="EMBL" id="JARIHO010000042">
    <property type="protein sequence ID" value="KAJ7326238.1"/>
    <property type="molecule type" value="Genomic_DNA"/>
</dbReference>
<gene>
    <name evidence="3" type="ORF">DFH08DRAFT_940944</name>
</gene>
<organism evidence="3 4">
    <name type="scientific">Mycena albidolilacea</name>
    <dbReference type="NCBI Taxonomy" id="1033008"/>
    <lineage>
        <taxon>Eukaryota</taxon>
        <taxon>Fungi</taxon>
        <taxon>Dikarya</taxon>
        <taxon>Basidiomycota</taxon>
        <taxon>Agaricomycotina</taxon>
        <taxon>Agaricomycetes</taxon>
        <taxon>Agaricomycetidae</taxon>
        <taxon>Agaricales</taxon>
        <taxon>Marasmiineae</taxon>
        <taxon>Mycenaceae</taxon>
        <taxon>Mycena</taxon>
    </lineage>
</organism>
<proteinExistence type="predicted"/>
<reference evidence="3" key="1">
    <citation type="submission" date="2023-03" db="EMBL/GenBank/DDBJ databases">
        <title>Massive genome expansion in bonnet fungi (Mycena s.s.) driven by repeated elements and novel gene families across ecological guilds.</title>
        <authorList>
            <consortium name="Lawrence Berkeley National Laboratory"/>
            <person name="Harder C.B."/>
            <person name="Miyauchi S."/>
            <person name="Viragh M."/>
            <person name="Kuo A."/>
            <person name="Thoen E."/>
            <person name="Andreopoulos B."/>
            <person name="Lu D."/>
            <person name="Skrede I."/>
            <person name="Drula E."/>
            <person name="Henrissat B."/>
            <person name="Morin E."/>
            <person name="Kohler A."/>
            <person name="Barry K."/>
            <person name="LaButti K."/>
            <person name="Morin E."/>
            <person name="Salamov A."/>
            <person name="Lipzen A."/>
            <person name="Mereny Z."/>
            <person name="Hegedus B."/>
            <person name="Baldrian P."/>
            <person name="Stursova M."/>
            <person name="Weitz H."/>
            <person name="Taylor A."/>
            <person name="Grigoriev I.V."/>
            <person name="Nagy L.G."/>
            <person name="Martin F."/>
            <person name="Kauserud H."/>
        </authorList>
    </citation>
    <scope>NUCLEOTIDE SEQUENCE</scope>
    <source>
        <strain evidence="3">CBHHK002</strain>
    </source>
</reference>
<keyword evidence="4" id="KW-1185">Reference proteome</keyword>
<feature type="region of interest" description="Disordered" evidence="1">
    <location>
        <begin position="193"/>
        <end position="212"/>
    </location>
</feature>
<evidence type="ECO:0000313" key="3">
    <source>
        <dbReference type="EMBL" id="KAJ7326238.1"/>
    </source>
</evidence>